<evidence type="ECO:0000256" key="1">
    <source>
        <dbReference type="ARBA" id="ARBA00004138"/>
    </source>
</evidence>
<proteinExistence type="predicted"/>
<sequence length="125" mass="14477">DEYQNYDKAHGALTEAYKCLAKAKAKSPLDQESRLAQLQSRMALVKRFIQARRTYTEDPKESIKQCELLLEEPDLDSTIRIGDVYGFLVEHYVRKEEYQTVRPECCSLAASRHARLLKRRLNGSN</sequence>
<dbReference type="PANTHER" id="PTHR15722">
    <property type="entry name" value="IFT140/172-RELATED"/>
    <property type="match status" value="1"/>
</dbReference>
<keyword evidence="2" id="KW-0853">WD repeat</keyword>
<feature type="non-terminal residue" evidence="7">
    <location>
        <position position="1"/>
    </location>
</feature>
<dbReference type="EMBL" id="NBAG03000504">
    <property type="protein sequence ID" value="PNI18863.1"/>
    <property type="molecule type" value="Genomic_DNA"/>
</dbReference>
<dbReference type="AlphaFoldDB" id="A0A2J8J7W4"/>
<evidence type="ECO:0000259" key="6">
    <source>
        <dbReference type="Pfam" id="PF24760"/>
    </source>
</evidence>
<comment type="subcellular location">
    <subcellularLocation>
        <location evidence="1">Cell projection</location>
        <location evidence="1">Cilium</location>
    </subcellularLocation>
</comment>
<dbReference type="Pfam" id="PF24760">
    <property type="entry name" value="TPR_IF140_C"/>
    <property type="match status" value="1"/>
</dbReference>
<feature type="domain" description="IF140 C-terminal TPR" evidence="6">
    <location>
        <begin position="1"/>
        <end position="100"/>
    </location>
</feature>
<evidence type="ECO:0000313" key="8">
    <source>
        <dbReference type="Proteomes" id="UP000236370"/>
    </source>
</evidence>
<evidence type="ECO:0000313" key="7">
    <source>
        <dbReference type="EMBL" id="PNI18863.1"/>
    </source>
</evidence>
<keyword evidence="5" id="KW-0966">Cell projection</keyword>
<accession>A0A2J8J7W4</accession>
<evidence type="ECO:0000256" key="3">
    <source>
        <dbReference type="ARBA" id="ARBA00022737"/>
    </source>
</evidence>
<reference evidence="7 8" key="1">
    <citation type="submission" date="2017-12" db="EMBL/GenBank/DDBJ databases">
        <title>High-resolution comparative analysis of great ape genomes.</title>
        <authorList>
            <person name="Pollen A."/>
            <person name="Hastie A."/>
            <person name="Hormozdiari F."/>
            <person name="Dougherty M."/>
            <person name="Liu R."/>
            <person name="Chaisson M."/>
            <person name="Hoppe E."/>
            <person name="Hill C."/>
            <person name="Pang A."/>
            <person name="Hillier L."/>
            <person name="Baker C."/>
            <person name="Armstrong J."/>
            <person name="Shendure J."/>
            <person name="Paten B."/>
            <person name="Wilson R."/>
            <person name="Chao H."/>
            <person name="Schneider V."/>
            <person name="Ventura M."/>
            <person name="Kronenberg Z."/>
            <person name="Murali S."/>
            <person name="Gordon D."/>
            <person name="Cantsilieris S."/>
            <person name="Munson K."/>
            <person name="Nelson B."/>
            <person name="Raja A."/>
            <person name="Underwood J."/>
            <person name="Diekhans M."/>
            <person name="Fiddes I."/>
            <person name="Haussler D."/>
            <person name="Eichler E."/>
        </authorList>
    </citation>
    <scope>NUCLEOTIDE SEQUENCE [LARGE SCALE GENOMIC DNA]</scope>
    <source>
        <strain evidence="7">Yerkes chimp pedigree #C0471</strain>
    </source>
</reference>
<dbReference type="InterPro" id="IPR056156">
    <property type="entry name" value="TPR_IF140_C"/>
</dbReference>
<evidence type="ECO:0000256" key="5">
    <source>
        <dbReference type="ARBA" id="ARBA00023273"/>
    </source>
</evidence>
<keyword evidence="3" id="KW-0677">Repeat</keyword>
<dbReference type="PANTHER" id="PTHR15722:SF7">
    <property type="entry name" value="INTRAFLAGELLAR TRANSPORT PROTEIN 140 HOMOLOG"/>
    <property type="match status" value="1"/>
</dbReference>
<evidence type="ECO:0000256" key="2">
    <source>
        <dbReference type="ARBA" id="ARBA00022574"/>
    </source>
</evidence>
<dbReference type="GO" id="GO:0005929">
    <property type="term" value="C:cilium"/>
    <property type="evidence" value="ECO:0007669"/>
    <property type="project" value="UniProtKB-SubCell"/>
</dbReference>
<evidence type="ECO:0000256" key="4">
    <source>
        <dbReference type="ARBA" id="ARBA00023069"/>
    </source>
</evidence>
<comment type="caution">
    <text evidence="7">The sequence shown here is derived from an EMBL/GenBank/DDBJ whole genome shotgun (WGS) entry which is preliminary data.</text>
</comment>
<dbReference type="Proteomes" id="UP000236370">
    <property type="component" value="Unassembled WGS sequence"/>
</dbReference>
<organism evidence="7 8">
    <name type="scientific">Pan troglodytes</name>
    <name type="common">Chimpanzee</name>
    <dbReference type="NCBI Taxonomy" id="9598"/>
    <lineage>
        <taxon>Eukaryota</taxon>
        <taxon>Metazoa</taxon>
        <taxon>Chordata</taxon>
        <taxon>Craniata</taxon>
        <taxon>Vertebrata</taxon>
        <taxon>Euteleostomi</taxon>
        <taxon>Mammalia</taxon>
        <taxon>Eutheria</taxon>
        <taxon>Euarchontoglires</taxon>
        <taxon>Primates</taxon>
        <taxon>Haplorrhini</taxon>
        <taxon>Catarrhini</taxon>
        <taxon>Hominidae</taxon>
        <taxon>Pan</taxon>
    </lineage>
</organism>
<keyword evidence="4" id="KW-0969">Cilium</keyword>
<gene>
    <name evidence="7" type="ORF">CK820_G0049869</name>
</gene>
<protein>
    <submittedName>
        <fullName evidence="7">IFT140 isoform 14</fullName>
    </submittedName>
</protein>
<name>A0A2J8J7W4_PANTR</name>